<accession>A0A4Y7PQK0</accession>
<evidence type="ECO:0000256" key="1">
    <source>
        <dbReference type="SAM" id="Phobius"/>
    </source>
</evidence>
<dbReference type="Pfam" id="PF20153">
    <property type="entry name" value="DUF6535"/>
    <property type="match status" value="1"/>
</dbReference>
<dbReference type="AlphaFoldDB" id="A0A4Y7PQK0"/>
<dbReference type="EMBL" id="ML170235">
    <property type="protein sequence ID" value="TDL16790.1"/>
    <property type="molecule type" value="Genomic_DNA"/>
</dbReference>
<feature type="non-terminal residue" evidence="3">
    <location>
        <position position="203"/>
    </location>
</feature>
<keyword evidence="1" id="KW-0472">Membrane</keyword>
<sequence length="203" mass="22980">MDLLLLFVRCVCFAWRQSLKPLILCRSQAALFSASVTAFVIESYKTLLPDSGEVTISVLLQISQQLANATHAPVAVRPTFQTDPGYTLVNIFWFMSLAFSLTCALAAVMVKQWARRYLRFPRTHNSTSDRARARQYVYENMRWWKLEGIVGMMPVLLHISILLFFTGLLLFLHIINNAVAICLSVFSGAGTLMYLWLTIAPLI</sequence>
<protein>
    <recommendedName>
        <fullName evidence="2">DUF6535 domain-containing protein</fullName>
    </recommendedName>
</protein>
<organism evidence="3 4">
    <name type="scientific">Rickenella mellea</name>
    <dbReference type="NCBI Taxonomy" id="50990"/>
    <lineage>
        <taxon>Eukaryota</taxon>
        <taxon>Fungi</taxon>
        <taxon>Dikarya</taxon>
        <taxon>Basidiomycota</taxon>
        <taxon>Agaricomycotina</taxon>
        <taxon>Agaricomycetes</taxon>
        <taxon>Hymenochaetales</taxon>
        <taxon>Rickenellaceae</taxon>
        <taxon>Rickenella</taxon>
    </lineage>
</organism>
<keyword evidence="1" id="KW-0812">Transmembrane</keyword>
<evidence type="ECO:0000313" key="4">
    <source>
        <dbReference type="Proteomes" id="UP000294933"/>
    </source>
</evidence>
<feature type="domain" description="DUF6535" evidence="2">
    <location>
        <begin position="1"/>
        <end position="172"/>
    </location>
</feature>
<dbReference type="InterPro" id="IPR045338">
    <property type="entry name" value="DUF6535"/>
</dbReference>
<feature type="transmembrane region" description="Helical" evidence="1">
    <location>
        <begin position="178"/>
        <end position="197"/>
    </location>
</feature>
<evidence type="ECO:0000259" key="2">
    <source>
        <dbReference type="Pfam" id="PF20153"/>
    </source>
</evidence>
<feature type="transmembrane region" description="Helical" evidence="1">
    <location>
        <begin position="149"/>
        <end position="172"/>
    </location>
</feature>
<dbReference type="VEuPathDB" id="FungiDB:BD410DRAFT_730916"/>
<keyword evidence="4" id="KW-1185">Reference proteome</keyword>
<gene>
    <name evidence="3" type="ORF">BD410DRAFT_730916</name>
</gene>
<reference evidence="3 4" key="1">
    <citation type="submission" date="2018-06" db="EMBL/GenBank/DDBJ databases">
        <title>A transcriptomic atlas of mushroom development highlights an independent origin of complex multicellularity.</title>
        <authorList>
            <consortium name="DOE Joint Genome Institute"/>
            <person name="Krizsan K."/>
            <person name="Almasi E."/>
            <person name="Merenyi Z."/>
            <person name="Sahu N."/>
            <person name="Viragh M."/>
            <person name="Koszo T."/>
            <person name="Mondo S."/>
            <person name="Kiss B."/>
            <person name="Balint B."/>
            <person name="Kues U."/>
            <person name="Barry K."/>
            <person name="Hegedus J.C."/>
            <person name="Henrissat B."/>
            <person name="Johnson J."/>
            <person name="Lipzen A."/>
            <person name="Ohm R."/>
            <person name="Nagy I."/>
            <person name="Pangilinan J."/>
            <person name="Yan J."/>
            <person name="Xiong Y."/>
            <person name="Grigoriev I.V."/>
            <person name="Hibbett D.S."/>
            <person name="Nagy L.G."/>
        </authorList>
    </citation>
    <scope>NUCLEOTIDE SEQUENCE [LARGE SCALE GENOMIC DNA]</scope>
    <source>
        <strain evidence="3 4">SZMC22713</strain>
    </source>
</reference>
<dbReference type="Proteomes" id="UP000294933">
    <property type="component" value="Unassembled WGS sequence"/>
</dbReference>
<feature type="transmembrane region" description="Helical" evidence="1">
    <location>
        <begin position="91"/>
        <end position="110"/>
    </location>
</feature>
<name>A0A4Y7PQK0_9AGAM</name>
<proteinExistence type="predicted"/>
<dbReference type="OrthoDB" id="3219854at2759"/>
<dbReference type="STRING" id="50990.A0A4Y7PQK0"/>
<evidence type="ECO:0000313" key="3">
    <source>
        <dbReference type="EMBL" id="TDL16790.1"/>
    </source>
</evidence>
<keyword evidence="1" id="KW-1133">Transmembrane helix</keyword>